<reference evidence="1 2" key="1">
    <citation type="journal article" date="2022" name="New Phytol.">
        <title>Ecological generalism drives hyperdiversity of secondary metabolite gene clusters in xylarialean endophytes.</title>
        <authorList>
            <person name="Franco M.E.E."/>
            <person name="Wisecaver J.H."/>
            <person name="Arnold A.E."/>
            <person name="Ju Y.M."/>
            <person name="Slot J.C."/>
            <person name="Ahrendt S."/>
            <person name="Moore L.P."/>
            <person name="Eastman K.E."/>
            <person name="Scott K."/>
            <person name="Konkel Z."/>
            <person name="Mondo S.J."/>
            <person name="Kuo A."/>
            <person name="Hayes R.D."/>
            <person name="Haridas S."/>
            <person name="Andreopoulos B."/>
            <person name="Riley R."/>
            <person name="LaButti K."/>
            <person name="Pangilinan J."/>
            <person name="Lipzen A."/>
            <person name="Amirebrahimi M."/>
            <person name="Yan J."/>
            <person name="Adam C."/>
            <person name="Keymanesh K."/>
            <person name="Ng V."/>
            <person name="Louie K."/>
            <person name="Northen T."/>
            <person name="Drula E."/>
            <person name="Henrissat B."/>
            <person name="Hsieh H.M."/>
            <person name="Youens-Clark K."/>
            <person name="Lutzoni F."/>
            <person name="Miadlikowska J."/>
            <person name="Eastwood D.C."/>
            <person name="Hamelin R.C."/>
            <person name="Grigoriev I.V."/>
            <person name="U'Ren J.M."/>
        </authorList>
    </citation>
    <scope>NUCLEOTIDE SEQUENCE [LARGE SCALE GENOMIC DNA]</scope>
    <source>
        <strain evidence="1 2">CBS 119005</strain>
    </source>
</reference>
<protein>
    <submittedName>
        <fullName evidence="1">Membrane bound O-acyl transferase family-domain-containing protein</fullName>
    </submittedName>
</protein>
<dbReference type="Proteomes" id="UP001497700">
    <property type="component" value="Unassembled WGS sequence"/>
</dbReference>
<organism evidence="1 2">
    <name type="scientific">Hypoxylon rubiginosum</name>
    <dbReference type="NCBI Taxonomy" id="110542"/>
    <lineage>
        <taxon>Eukaryota</taxon>
        <taxon>Fungi</taxon>
        <taxon>Dikarya</taxon>
        <taxon>Ascomycota</taxon>
        <taxon>Pezizomycotina</taxon>
        <taxon>Sordariomycetes</taxon>
        <taxon>Xylariomycetidae</taxon>
        <taxon>Xylariales</taxon>
        <taxon>Hypoxylaceae</taxon>
        <taxon>Hypoxylon</taxon>
    </lineage>
</organism>
<evidence type="ECO:0000313" key="1">
    <source>
        <dbReference type="EMBL" id="KAI4858635.1"/>
    </source>
</evidence>
<gene>
    <name evidence="1" type="ORF">F4820DRAFT_468030</name>
</gene>
<dbReference type="EMBL" id="MU393709">
    <property type="protein sequence ID" value="KAI4858635.1"/>
    <property type="molecule type" value="Genomic_DNA"/>
</dbReference>
<comment type="caution">
    <text evidence="1">The sequence shown here is derived from an EMBL/GenBank/DDBJ whole genome shotgun (WGS) entry which is preliminary data.</text>
</comment>
<accession>A0ACB9YIF5</accession>
<name>A0ACB9YIF5_9PEZI</name>
<keyword evidence="1" id="KW-0808">Transferase</keyword>
<sequence length="395" mass="45689">MINLLPVSVLKVMEPVILYVLAVGLVFFGLFLQKRKRKFLLVSIWALLGKSFWEIHHLLWIPGLGFQFGMLDIITVFCAPLVLNSLEKPLVFYERDTWTGSLWTAYKLCNNPRMLPVNLPGANKGSIKTNRNRLFFMGSRTFKVAVLFGSKAALKVAMEVVFGRLLIVEISPSREPMIRRLISGQLTSRDLLLRIFTTVYWLIETVAQLELGHLLLAIVFVVLLRFDLPEEWPPLFSHPREAYTLRRFWGRFWHRLLSPSVATWGRVFADKTLRSRDQTTAKNLVVAFFVFTVSGLAHTAVNWRLGESALYRDLLYFWITFFAISFEVVVMKLWVRFSSKYSLQLVGAGVGRTEVFRRVLGFVWVFGFFIWLTPKLVYAKTYQSMILKATLNTRL</sequence>
<evidence type="ECO:0000313" key="2">
    <source>
        <dbReference type="Proteomes" id="UP001497700"/>
    </source>
</evidence>
<proteinExistence type="predicted"/>
<keyword evidence="2" id="KW-1185">Reference proteome</keyword>